<name>A0A0F9PQU9_9ZZZZ</name>
<sequence length="65" mass="7932">MKRPKAKFRIKQVVWARHRGNPLSAPFLVKLDKIGFFNKRWNYTAQLRWFFTSELRPLNKKEREG</sequence>
<reference evidence="1" key="1">
    <citation type="journal article" date="2015" name="Nature">
        <title>Complex archaea that bridge the gap between prokaryotes and eukaryotes.</title>
        <authorList>
            <person name="Spang A."/>
            <person name="Saw J.H."/>
            <person name="Jorgensen S.L."/>
            <person name="Zaremba-Niedzwiedzka K."/>
            <person name="Martijn J."/>
            <person name="Lind A.E."/>
            <person name="van Eijk R."/>
            <person name="Schleper C."/>
            <person name="Guy L."/>
            <person name="Ettema T.J."/>
        </authorList>
    </citation>
    <scope>NUCLEOTIDE SEQUENCE</scope>
</reference>
<organism evidence="1">
    <name type="scientific">marine sediment metagenome</name>
    <dbReference type="NCBI Taxonomy" id="412755"/>
    <lineage>
        <taxon>unclassified sequences</taxon>
        <taxon>metagenomes</taxon>
        <taxon>ecological metagenomes</taxon>
    </lineage>
</organism>
<comment type="caution">
    <text evidence="1">The sequence shown here is derived from an EMBL/GenBank/DDBJ whole genome shotgun (WGS) entry which is preliminary data.</text>
</comment>
<accession>A0A0F9PQU9</accession>
<proteinExistence type="predicted"/>
<evidence type="ECO:0000313" key="1">
    <source>
        <dbReference type="EMBL" id="KKN32594.1"/>
    </source>
</evidence>
<gene>
    <name evidence="1" type="ORF">LCGC14_0812170</name>
</gene>
<dbReference type="AlphaFoldDB" id="A0A0F9PQU9"/>
<protein>
    <submittedName>
        <fullName evidence="1">Uncharacterized protein</fullName>
    </submittedName>
</protein>
<dbReference type="EMBL" id="LAZR01002241">
    <property type="protein sequence ID" value="KKN32594.1"/>
    <property type="molecule type" value="Genomic_DNA"/>
</dbReference>